<name>U7PS30_SPOS1</name>
<dbReference type="Pfam" id="PF01266">
    <property type="entry name" value="DAO"/>
    <property type="match status" value="1"/>
</dbReference>
<reference evidence="4" key="1">
    <citation type="journal article" date="2014" name="Genome Announc.">
        <title>Genome sequence of the pathogenic fungus Sporothrix schenckii (ATCC 58251).</title>
        <authorList>
            <person name="Cuomo C.A."/>
            <person name="Rodriguez-Del Valle N."/>
            <person name="Perez-Sanchez L."/>
            <person name="Abouelleil A."/>
            <person name="Goldberg J."/>
            <person name="Young S."/>
            <person name="Zeng Q."/>
            <person name="Birren B.W."/>
        </authorList>
    </citation>
    <scope>NUCLEOTIDE SEQUENCE [LARGE SCALE GENOMIC DNA]</scope>
    <source>
        <strain evidence="4">ATCC 58251 / de Perez 2211183</strain>
    </source>
</reference>
<dbReference type="Gene3D" id="3.50.50.60">
    <property type="entry name" value="FAD/NAD(P)-binding domain"/>
    <property type="match status" value="1"/>
</dbReference>
<keyword evidence="4" id="KW-1185">Reference proteome</keyword>
<organism evidence="3 4">
    <name type="scientific">Sporothrix schenckii (strain ATCC 58251 / de Perez 2211183)</name>
    <name type="common">Rose-picker's disease fungus</name>
    <dbReference type="NCBI Taxonomy" id="1391915"/>
    <lineage>
        <taxon>Eukaryota</taxon>
        <taxon>Fungi</taxon>
        <taxon>Dikarya</taxon>
        <taxon>Ascomycota</taxon>
        <taxon>Pezizomycotina</taxon>
        <taxon>Sordariomycetes</taxon>
        <taxon>Sordariomycetidae</taxon>
        <taxon>Ophiostomatales</taxon>
        <taxon>Ophiostomataceae</taxon>
        <taxon>Sporothrix</taxon>
    </lineage>
</organism>
<dbReference type="STRING" id="1391915.U7PS30"/>
<evidence type="ECO:0000259" key="2">
    <source>
        <dbReference type="Pfam" id="PF01266"/>
    </source>
</evidence>
<dbReference type="Gene3D" id="3.30.9.10">
    <property type="entry name" value="D-Amino Acid Oxidase, subunit A, domain 2"/>
    <property type="match status" value="1"/>
</dbReference>
<dbReference type="PANTHER" id="PTHR13847">
    <property type="entry name" value="SARCOSINE DEHYDROGENASE-RELATED"/>
    <property type="match status" value="1"/>
</dbReference>
<evidence type="ECO:0000313" key="3">
    <source>
        <dbReference type="EMBL" id="ERS97285.1"/>
    </source>
</evidence>
<dbReference type="OrthoDB" id="5340195at2759"/>
<dbReference type="GO" id="GO:0005737">
    <property type="term" value="C:cytoplasm"/>
    <property type="evidence" value="ECO:0007669"/>
    <property type="project" value="TreeGrafter"/>
</dbReference>
<protein>
    <recommendedName>
        <fullName evidence="2">FAD dependent oxidoreductase domain-containing protein</fullName>
    </recommendedName>
</protein>
<dbReference type="Proteomes" id="UP000018087">
    <property type="component" value="Unassembled WGS sequence"/>
</dbReference>
<dbReference type="EMBL" id="KI440848">
    <property type="protein sequence ID" value="ERS97285.1"/>
    <property type="molecule type" value="Genomic_DNA"/>
</dbReference>
<dbReference type="InterPro" id="IPR036188">
    <property type="entry name" value="FAD/NAD-bd_sf"/>
</dbReference>
<dbReference type="PANTHER" id="PTHR13847:SF289">
    <property type="entry name" value="GLYCINE OXIDASE"/>
    <property type="match status" value="1"/>
</dbReference>
<dbReference type="AlphaFoldDB" id="U7PS30"/>
<keyword evidence="1" id="KW-0560">Oxidoreductase</keyword>
<evidence type="ECO:0000313" key="4">
    <source>
        <dbReference type="Proteomes" id="UP000018087"/>
    </source>
</evidence>
<dbReference type="InterPro" id="IPR006076">
    <property type="entry name" value="FAD-dep_OxRdtase"/>
</dbReference>
<sequence length="384" mass="40528">MQTHDNIMASDRPHIVVVGAGIIGASIAWHLAAVEHADVTVVAPAAGIGGTATPNSFAWINANSGNARPYYELRRRSMAVWRKLASDVPGLDGLVRWHGTIQWNKPADELAAFIDEHTRWGYTLDKVTDEDITRLEPGLSDAAEIRPAAGWAVRAPDEGTVEPALAAQLFVEQAKAKGAQVVTKGVAKLLWSSGHVTGLILEDGTQIKADHVVLAAGLGSVPLCASVGVKLPVHPRPGLLAHTKPISKRLLKGIILSAGPHVRQTVEGRLVIGADFAGGNVGNESPDEQRRDAIALVDKAKTLFRPEDAALLDLDFFTVGERPQPGDGLPIVDAAVLPGLAVAVMHSGVTLAAVVGELLAKAVVRHDVDPILEAYSIKRFGEAG</sequence>
<proteinExistence type="predicted"/>
<dbReference type="GO" id="GO:0016491">
    <property type="term" value="F:oxidoreductase activity"/>
    <property type="evidence" value="ECO:0007669"/>
    <property type="project" value="UniProtKB-KW"/>
</dbReference>
<dbReference type="HOGENOM" id="CLU_007884_4_0_1"/>
<dbReference type="eggNOG" id="ENOG502SS7R">
    <property type="taxonomic scope" value="Eukaryota"/>
</dbReference>
<dbReference type="SUPFAM" id="SSF51905">
    <property type="entry name" value="FAD/NAD(P)-binding domain"/>
    <property type="match status" value="1"/>
</dbReference>
<feature type="domain" description="FAD dependent oxidoreductase" evidence="2">
    <location>
        <begin position="15"/>
        <end position="361"/>
    </location>
</feature>
<evidence type="ECO:0000256" key="1">
    <source>
        <dbReference type="ARBA" id="ARBA00023002"/>
    </source>
</evidence>
<accession>U7PS30</accession>
<gene>
    <name evidence="3" type="ORF">HMPREF1624_06617</name>
</gene>